<dbReference type="SMART" id="SM01118">
    <property type="entry name" value="CYTH"/>
    <property type="match status" value="1"/>
</dbReference>
<accession>A0A290MPX2</accession>
<dbReference type="GO" id="GO:0050355">
    <property type="term" value="F:inorganic triphosphate phosphatase activity"/>
    <property type="evidence" value="ECO:0007669"/>
    <property type="project" value="InterPro"/>
</dbReference>
<evidence type="ECO:0000259" key="1">
    <source>
        <dbReference type="PROSITE" id="PS51707"/>
    </source>
</evidence>
<dbReference type="Pfam" id="PF01928">
    <property type="entry name" value="CYTH"/>
    <property type="match status" value="1"/>
</dbReference>
<dbReference type="EMBL" id="CP023315">
    <property type="protein sequence ID" value="ATC33825.1"/>
    <property type="molecule type" value="Genomic_DNA"/>
</dbReference>
<feature type="domain" description="CYTH" evidence="1">
    <location>
        <begin position="26"/>
        <end position="216"/>
    </location>
</feature>
<reference evidence="4" key="1">
    <citation type="submission" date="2017-09" db="EMBL/GenBank/DDBJ databases">
        <title>Genome evolution observed in wild isolates of Caulobacter crescentus.</title>
        <authorList>
            <person name="Ely B."/>
            <person name="Wilson K."/>
            <person name="Scott D."/>
        </authorList>
    </citation>
    <scope>NUCLEOTIDE SEQUENCE [LARGE SCALE GENOMIC DNA]</scope>
    <source>
        <strain evidence="4">CB13b1a</strain>
    </source>
</reference>
<dbReference type="AlphaFoldDB" id="A0A290MPX2"/>
<dbReference type="Pfam" id="PF05235">
    <property type="entry name" value="CHAD"/>
    <property type="match status" value="1"/>
</dbReference>
<sequence length="517" mass="55896">MTIGKTSARGRCDGRARRWGDAPIMDREIELKFLIPPEAAEAILSALDGEGAVRQLDATYYDTADHALRQAGFGLRVRDGEGGRKQTLKSASAGGVFSRGEWEETIAGPAPDRDALARTPVAAMLADAALSPVFTTRVERVIRMVRSGETLIEVALDRGQLSAGERHAAVCELELELKTGQPQALFDLARTLARHAPLRLSLISKAERGYGLAVGDAALRVRRQTAALGPEASVEAALQAIGQAGLAHLCAALEALRERPEPDSVHQARVAARRLRAMLKIFKPLSRDAAAMALDAELDWLAGELDAARDLDVFVGEVWEGSAKNAPFEGRDAFERGLKAARATAYLRMEAALESPRARDVLLEAAAWLEAGTWITDPALAEVRETPAASLASEVLDHLRGRTKTGAKRFNDLDPHGRHKLRLKGKTLRYAAEDLALLFPDHPRRAERFLAAAKAVQDTLGALNDRTVRHDVVDAAAHGDPSLARDAAGAVLRDDETKLLHAAREALDALVEAKTFW</sequence>
<evidence type="ECO:0000313" key="3">
    <source>
        <dbReference type="EMBL" id="ATC33825.1"/>
    </source>
</evidence>
<dbReference type="InterPro" id="IPR039013">
    <property type="entry name" value="YgiF"/>
</dbReference>
<organism evidence="3 4">
    <name type="scientific">Caulobacter vibrioides</name>
    <name type="common">Caulobacter crescentus</name>
    <dbReference type="NCBI Taxonomy" id="155892"/>
    <lineage>
        <taxon>Bacteria</taxon>
        <taxon>Pseudomonadati</taxon>
        <taxon>Pseudomonadota</taxon>
        <taxon>Alphaproteobacteria</taxon>
        <taxon>Caulobacterales</taxon>
        <taxon>Caulobacteraceae</taxon>
        <taxon>Caulobacter</taxon>
    </lineage>
</organism>
<dbReference type="InterPro" id="IPR038186">
    <property type="entry name" value="CHAD_dom_sf"/>
</dbReference>
<dbReference type="Proteomes" id="UP000217311">
    <property type="component" value="Chromosome"/>
</dbReference>
<protein>
    <submittedName>
        <fullName evidence="3">Inorganic triphosphatase</fullName>
    </submittedName>
</protein>
<dbReference type="Gene3D" id="2.40.320.10">
    <property type="entry name" value="Hypothetical Protein Pfu-838710-001"/>
    <property type="match status" value="1"/>
</dbReference>
<dbReference type="PANTHER" id="PTHR39569:SF1">
    <property type="entry name" value="INORGANIC TRIPHOSPHATASE"/>
    <property type="match status" value="1"/>
</dbReference>
<dbReference type="SUPFAM" id="SSF55154">
    <property type="entry name" value="CYTH-like phosphatases"/>
    <property type="match status" value="1"/>
</dbReference>
<dbReference type="SMART" id="SM00880">
    <property type="entry name" value="CHAD"/>
    <property type="match status" value="1"/>
</dbReference>
<evidence type="ECO:0000313" key="4">
    <source>
        <dbReference type="Proteomes" id="UP000217311"/>
    </source>
</evidence>
<dbReference type="Gene3D" id="1.40.20.10">
    <property type="entry name" value="CHAD domain"/>
    <property type="match status" value="1"/>
</dbReference>
<dbReference type="PANTHER" id="PTHR39569">
    <property type="entry name" value="INORGANIC TRIPHOSPHATASE"/>
    <property type="match status" value="1"/>
</dbReference>
<dbReference type="GO" id="GO:0046872">
    <property type="term" value="F:metal ion binding"/>
    <property type="evidence" value="ECO:0007669"/>
    <property type="project" value="TreeGrafter"/>
</dbReference>
<dbReference type="CDD" id="cd07756">
    <property type="entry name" value="CYTH-like_Pase_CHAD"/>
    <property type="match status" value="1"/>
</dbReference>
<dbReference type="InterPro" id="IPR033469">
    <property type="entry name" value="CYTH-like_dom_sf"/>
</dbReference>
<dbReference type="PROSITE" id="PS51707">
    <property type="entry name" value="CYTH"/>
    <property type="match status" value="1"/>
</dbReference>
<gene>
    <name evidence="3" type="ORF">CA606_16650</name>
</gene>
<dbReference type="PROSITE" id="PS51708">
    <property type="entry name" value="CHAD"/>
    <property type="match status" value="1"/>
</dbReference>
<name>A0A290MPX2_CAUVI</name>
<feature type="domain" description="CHAD" evidence="2">
    <location>
        <begin position="231"/>
        <end position="516"/>
    </location>
</feature>
<evidence type="ECO:0000259" key="2">
    <source>
        <dbReference type="PROSITE" id="PS51708"/>
    </source>
</evidence>
<dbReference type="InterPro" id="IPR023577">
    <property type="entry name" value="CYTH_domain"/>
</dbReference>
<dbReference type="InterPro" id="IPR007899">
    <property type="entry name" value="CHAD_dom"/>
</dbReference>
<proteinExistence type="predicted"/>